<keyword evidence="2" id="KW-1185">Reference proteome</keyword>
<dbReference type="RefSeq" id="WP_210660159.1">
    <property type="nucleotide sequence ID" value="NZ_JAGKQQ010000001.1"/>
</dbReference>
<comment type="caution">
    <text evidence="1">The sequence shown here is derived from an EMBL/GenBank/DDBJ whole genome shotgun (WGS) entry which is preliminary data.</text>
</comment>
<evidence type="ECO:0000313" key="2">
    <source>
        <dbReference type="Proteomes" id="UP000676565"/>
    </source>
</evidence>
<organism evidence="1 2">
    <name type="scientific">Gemmata palustris</name>
    <dbReference type="NCBI Taxonomy" id="2822762"/>
    <lineage>
        <taxon>Bacteria</taxon>
        <taxon>Pseudomonadati</taxon>
        <taxon>Planctomycetota</taxon>
        <taxon>Planctomycetia</taxon>
        <taxon>Gemmatales</taxon>
        <taxon>Gemmataceae</taxon>
        <taxon>Gemmata</taxon>
    </lineage>
</organism>
<accession>A0ABS5C207</accession>
<proteinExistence type="predicted"/>
<protein>
    <submittedName>
        <fullName evidence="1">Uncharacterized protein</fullName>
    </submittedName>
</protein>
<dbReference type="Proteomes" id="UP000676565">
    <property type="component" value="Unassembled WGS sequence"/>
</dbReference>
<reference evidence="1 2" key="1">
    <citation type="submission" date="2021-04" db="EMBL/GenBank/DDBJ databases">
        <authorList>
            <person name="Ivanova A."/>
        </authorList>
    </citation>
    <scope>NUCLEOTIDE SEQUENCE [LARGE SCALE GENOMIC DNA]</scope>
    <source>
        <strain evidence="1 2">G18</strain>
    </source>
</reference>
<name>A0ABS5C207_9BACT</name>
<sequence length="106" mass="11368">MELAGSTLRGHPGEVRAGFHRLATRILGESRGLPPDKLAALLLPMVRRAVRTERGPAALVGWLRQRPGAPRAGHHSEGAERLLTEDLVRALVDTAGTPADTLDDSH</sequence>
<evidence type="ECO:0000313" key="1">
    <source>
        <dbReference type="EMBL" id="MBP3959495.1"/>
    </source>
</evidence>
<gene>
    <name evidence="1" type="ORF">J8F10_29985</name>
</gene>
<dbReference type="EMBL" id="JAGKQQ010000001">
    <property type="protein sequence ID" value="MBP3959495.1"/>
    <property type="molecule type" value="Genomic_DNA"/>
</dbReference>